<reference evidence="3" key="1">
    <citation type="submission" date="2021-01" db="EMBL/GenBank/DDBJ databases">
        <title>Modified the classification status of verrucomicrobia.</title>
        <authorList>
            <person name="Feng X."/>
        </authorList>
    </citation>
    <scope>NUCLEOTIDE SEQUENCE</scope>
    <source>
        <strain evidence="3">JCM 18052</strain>
    </source>
</reference>
<dbReference type="PROSITE" id="PS51820">
    <property type="entry name" value="PA14"/>
    <property type="match status" value="1"/>
</dbReference>
<sequence length="703" mass="77924">MIDRSIPLFRKILLLAWLGGSLASAAPVTLQATSDDGRVLEQVSVRVSDRTAKAWVCDEASGGLKFLPAGQVAVPADGVLYVKVAYLDTGYGTLDVRLVPGGGEPIKPDRFLGFHRTDSGRAVSALMRFRGVPVSGNGGISLKVGIENSRGAKLAVGNAGVQDVPFEDANFKYVISEPWDGPYRGPRVRPAENTTLKGKVMTGYQGWFRTPNDPYGRGWVHWGNIPEGLFTVDMWPDVSQYAPSLLEKAADVKLKSGKQAYLFSSAWPGVVDTHFRWMRENDIDGAFLQRFVSDDFNSIRGGPEWVLANVRAAAAREGRIWAVEYDISGYPDAKLLETLKKDWKWFVDKFKVMEDPNYAREGGKPVVFIWGMPFPDRRISLGTANAVADFFKNDPQYGGNHLIGGIPGNWRDMEPSWQEHFRKYDDVLCWMSQRYQEDQADFGRLGLGYHAHVMPGFSWANLKHLPGGDTTLAHTPRQGGKHYWNQFSQAAKAGADRIFVGMFDEYDEATAVMPMSDDAPPTPSRQGVGVTYYNGANAQEQGKFVRLDKAELPLGGAAPHRDIAADHFFARMGGRIVVPVSGEYTFSVEGAPGDDVELLFNGKKVLDAKDLNGPASTVEPVFFESGASVDYRLDYRHRTGKGTLRLLWERRGLPRQPVPPEVLLDAWGRFITNEGKPADHWMKLTKMGKEMVTGKRRTDAPMP</sequence>
<evidence type="ECO:0000313" key="4">
    <source>
        <dbReference type="Proteomes" id="UP000600139"/>
    </source>
</evidence>
<dbReference type="Pfam" id="PF07691">
    <property type="entry name" value="PA14"/>
    <property type="match status" value="1"/>
</dbReference>
<dbReference type="Proteomes" id="UP000600139">
    <property type="component" value="Unassembled WGS sequence"/>
</dbReference>
<accession>A0A934RAW6</accession>
<feature type="chain" id="PRO_5037258023" description="PA14 domain-containing protein" evidence="1">
    <location>
        <begin position="26"/>
        <end position="703"/>
    </location>
</feature>
<proteinExistence type="predicted"/>
<dbReference type="EMBL" id="JAENIK010000013">
    <property type="protein sequence ID" value="MBK1818209.1"/>
    <property type="molecule type" value="Genomic_DNA"/>
</dbReference>
<gene>
    <name evidence="3" type="ORF">JIN84_21475</name>
</gene>
<evidence type="ECO:0000256" key="1">
    <source>
        <dbReference type="SAM" id="SignalP"/>
    </source>
</evidence>
<dbReference type="RefSeq" id="WP_200353158.1">
    <property type="nucleotide sequence ID" value="NZ_BAABHZ010000002.1"/>
</dbReference>
<dbReference type="SMART" id="SM00758">
    <property type="entry name" value="PA14"/>
    <property type="match status" value="1"/>
</dbReference>
<dbReference type="InterPro" id="IPR037524">
    <property type="entry name" value="PA14/GLEYA"/>
</dbReference>
<feature type="signal peptide" evidence="1">
    <location>
        <begin position="1"/>
        <end position="25"/>
    </location>
</feature>
<feature type="domain" description="PA14" evidence="2">
    <location>
        <begin position="523"/>
        <end position="662"/>
    </location>
</feature>
<evidence type="ECO:0000313" key="3">
    <source>
        <dbReference type="EMBL" id="MBK1818209.1"/>
    </source>
</evidence>
<comment type="caution">
    <text evidence="3">The sequence shown here is derived from an EMBL/GenBank/DDBJ whole genome shotgun (WGS) entry which is preliminary data.</text>
</comment>
<name>A0A934RAW6_9BACT</name>
<dbReference type="CDD" id="cd11576">
    <property type="entry name" value="GH99_GH71_like_2"/>
    <property type="match status" value="1"/>
</dbReference>
<dbReference type="Gene3D" id="3.20.20.80">
    <property type="entry name" value="Glycosidases"/>
    <property type="match status" value="1"/>
</dbReference>
<organism evidence="3 4">
    <name type="scientific">Luteolibacter yonseiensis</name>
    <dbReference type="NCBI Taxonomy" id="1144680"/>
    <lineage>
        <taxon>Bacteria</taxon>
        <taxon>Pseudomonadati</taxon>
        <taxon>Verrucomicrobiota</taxon>
        <taxon>Verrucomicrobiia</taxon>
        <taxon>Verrucomicrobiales</taxon>
        <taxon>Verrucomicrobiaceae</taxon>
        <taxon>Luteolibacter</taxon>
    </lineage>
</organism>
<evidence type="ECO:0000259" key="2">
    <source>
        <dbReference type="PROSITE" id="PS51820"/>
    </source>
</evidence>
<protein>
    <recommendedName>
        <fullName evidence="2">PA14 domain-containing protein</fullName>
    </recommendedName>
</protein>
<dbReference type="InterPro" id="IPR011658">
    <property type="entry name" value="PA14_dom"/>
</dbReference>
<keyword evidence="4" id="KW-1185">Reference proteome</keyword>
<dbReference type="SUPFAM" id="SSF56988">
    <property type="entry name" value="Anthrax protective antigen"/>
    <property type="match status" value="1"/>
</dbReference>
<dbReference type="AlphaFoldDB" id="A0A934RAW6"/>
<keyword evidence="1" id="KW-0732">Signal</keyword>